<evidence type="ECO:0000313" key="4">
    <source>
        <dbReference type="Proteomes" id="UP000327085"/>
    </source>
</evidence>
<dbReference type="Gramene" id="VVA14781">
    <property type="protein sequence ID" value="VVA14781"/>
    <property type="gene ID" value="Prudul26B009496"/>
</dbReference>
<protein>
    <submittedName>
        <fullName evidence="3">Uncharacterized protein</fullName>
    </submittedName>
</protein>
<organism evidence="3 4">
    <name type="scientific">Prunus dulcis</name>
    <name type="common">Almond</name>
    <name type="synonym">Amygdalus dulcis</name>
    <dbReference type="NCBI Taxonomy" id="3755"/>
    <lineage>
        <taxon>Eukaryota</taxon>
        <taxon>Viridiplantae</taxon>
        <taxon>Streptophyta</taxon>
        <taxon>Embryophyta</taxon>
        <taxon>Tracheophyta</taxon>
        <taxon>Spermatophyta</taxon>
        <taxon>Magnoliopsida</taxon>
        <taxon>eudicotyledons</taxon>
        <taxon>Gunneridae</taxon>
        <taxon>Pentapetalae</taxon>
        <taxon>rosids</taxon>
        <taxon>fabids</taxon>
        <taxon>Rosales</taxon>
        <taxon>Rosaceae</taxon>
        <taxon>Amygdaloideae</taxon>
        <taxon>Amygdaleae</taxon>
        <taxon>Prunus</taxon>
    </lineage>
</organism>
<reference evidence="4" key="2">
    <citation type="journal article" date="2020" name="Plant J.">
        <title>Transposons played a major role in the diversification between the closely related almond and peach genomes: results from the almond genome sequence.</title>
        <authorList>
            <person name="Alioto T."/>
            <person name="Alexiou K.G."/>
            <person name="Bardil A."/>
            <person name="Barteri F."/>
            <person name="Castanera R."/>
            <person name="Cruz F."/>
            <person name="Dhingra A."/>
            <person name="Duval H."/>
            <person name="Fernandez I Marti A."/>
            <person name="Frias L."/>
            <person name="Galan B."/>
            <person name="Garcia J.L."/>
            <person name="Howad W."/>
            <person name="Gomez-Garrido J."/>
            <person name="Gut M."/>
            <person name="Julca I."/>
            <person name="Morata J."/>
            <person name="Puigdomenech P."/>
            <person name="Ribeca P."/>
            <person name="Rubio Cabetas M.J."/>
            <person name="Vlasova A."/>
            <person name="Wirthensohn M."/>
            <person name="Garcia-Mas J."/>
            <person name="Gabaldon T."/>
            <person name="Casacuberta J.M."/>
            <person name="Arus P."/>
        </authorList>
    </citation>
    <scope>NUCLEOTIDE SEQUENCE [LARGE SCALE GENOMIC DNA]</scope>
    <source>
        <strain evidence="4">cv. Texas</strain>
    </source>
</reference>
<proteinExistence type="predicted"/>
<name>A0A5E4EJI9_PRUDU</name>
<evidence type="ECO:0000256" key="1">
    <source>
        <dbReference type="SAM" id="MobiDB-lite"/>
    </source>
</evidence>
<evidence type="ECO:0000313" key="5">
    <source>
        <dbReference type="Proteomes" id="UP001054821"/>
    </source>
</evidence>
<evidence type="ECO:0000313" key="2">
    <source>
        <dbReference type="EMBL" id="KAI5353528.1"/>
    </source>
</evidence>
<reference evidence="2 5" key="3">
    <citation type="journal article" date="2022" name="G3 (Bethesda)">
        <title>Whole-genome sequence and methylome profiling of the almond [Prunus dulcis (Mill.) D.A. Webb] cultivar 'Nonpareil'.</title>
        <authorList>
            <person name="D'Amico-Willman K.M."/>
            <person name="Ouma W.Z."/>
            <person name="Meulia T."/>
            <person name="Sideli G.M."/>
            <person name="Gradziel T.M."/>
            <person name="Fresnedo-Ramirez J."/>
        </authorList>
    </citation>
    <scope>NUCLEOTIDE SEQUENCE [LARGE SCALE GENOMIC DNA]</scope>
    <source>
        <strain evidence="2">Clone GOH B32 T37-40</strain>
    </source>
</reference>
<gene>
    <name evidence="3" type="ORF">ALMOND_2B009496</name>
    <name evidence="2" type="ORF">L3X38_006422</name>
</gene>
<sequence length="104" mass="11359">MMMLETGISLANSYLRLLIHQNQLPPVSVSELLPINQPPTSKGMGMQCAANSLREADSFFFFPFGEDFDSQKLQLQEKVAAVGQGGGPPSIHHISPPIPLKRVN</sequence>
<keyword evidence="5" id="KW-1185">Reference proteome</keyword>
<evidence type="ECO:0000313" key="3">
    <source>
        <dbReference type="EMBL" id="VVA14781.1"/>
    </source>
</evidence>
<dbReference type="Proteomes" id="UP001054821">
    <property type="component" value="Chromosome 1"/>
</dbReference>
<dbReference type="EMBL" id="JAJFAZ020000001">
    <property type="protein sequence ID" value="KAI5353528.1"/>
    <property type="molecule type" value="Genomic_DNA"/>
</dbReference>
<dbReference type="AlphaFoldDB" id="A0A5E4EJI9"/>
<reference evidence="3" key="1">
    <citation type="submission" date="2019-07" db="EMBL/GenBank/DDBJ databases">
        <authorList>
            <person name="Alioto T."/>
            <person name="Alioto T."/>
            <person name="Gomez Garrido J."/>
        </authorList>
    </citation>
    <scope>NUCLEOTIDE SEQUENCE</scope>
</reference>
<dbReference type="EMBL" id="CABIKO010000011">
    <property type="protein sequence ID" value="VVA14781.1"/>
    <property type="molecule type" value="Genomic_DNA"/>
</dbReference>
<dbReference type="InParanoid" id="A0A5E4EJI9"/>
<feature type="region of interest" description="Disordered" evidence="1">
    <location>
        <begin position="82"/>
        <end position="104"/>
    </location>
</feature>
<accession>A0A5E4EJI9</accession>
<dbReference type="Proteomes" id="UP000327085">
    <property type="component" value="Chromosome 1"/>
</dbReference>